<dbReference type="InterPro" id="IPR012938">
    <property type="entry name" value="Glc/Sorbosone_DH"/>
</dbReference>
<evidence type="ECO:0000313" key="8">
    <source>
        <dbReference type="Proteomes" id="UP000295706"/>
    </source>
</evidence>
<sequence>MKQLRYVSLPVLALLLGLINCTRTQPGSTAATGHSTQPAPGHGKELFTTHCVSCHSLTDDGIGPRLGGITKLKSEQALLDFIKNPAKAIESGDLRAVSQFQKYKLMMPPFDYLDDASLRSIVAYIDKESTERNLTPLVVETKDVAKNAAPERLIAPVQKSNLKIELEDFVTFPATSPTPPKTRIATMRSHPSANGSLFVSDQRGIIYRINQQQIHTFLDIRPLLENYTNVPGLGTGLGSFAFHPDFLENGLMYITHTEKFAGKPADYEFPDSIKVALQWVLSEWKMNSIQDTVFQGERRELLRINVPGSVHGTQDIGFTPNIPKNDPDYGMLYIGTGDGGSTIGKHPELTHTLRSLLGTIIRIDPRGNNSRNGNYGIPADNPFVNNSEPGVYKEIWAYGFRNPHRLAWHQHKGERILLSAEVGEVNVEEINHIVKGGDYGWNQREGSFGISTKNLKQIFPVEDAPNEHFIKPFAQYDHIDGNAVSGGYVYEGALKELQDLYIFGDIVRGRLFYLSLENGLTDPVIRELFITQNGQLTDLVKMTNTKRVDLRIVYDEKKKEMFIMTKSDGKLRRISKAYRE</sequence>
<dbReference type="Proteomes" id="UP000295706">
    <property type="component" value="Unassembled WGS sequence"/>
</dbReference>
<dbReference type="GO" id="GO:0046872">
    <property type="term" value="F:metal ion binding"/>
    <property type="evidence" value="ECO:0007669"/>
    <property type="project" value="UniProtKB-KW"/>
</dbReference>
<gene>
    <name evidence="7" type="ORF">EZE20_11315</name>
</gene>
<keyword evidence="1 4" id="KW-0349">Heme</keyword>
<evidence type="ECO:0000256" key="2">
    <source>
        <dbReference type="ARBA" id="ARBA00022723"/>
    </source>
</evidence>
<dbReference type="PROSITE" id="PS51007">
    <property type="entry name" value="CYTC"/>
    <property type="match status" value="1"/>
</dbReference>
<dbReference type="GO" id="GO:0020037">
    <property type="term" value="F:heme binding"/>
    <property type="evidence" value="ECO:0007669"/>
    <property type="project" value="InterPro"/>
</dbReference>
<dbReference type="SUPFAM" id="SSF46626">
    <property type="entry name" value="Cytochrome c"/>
    <property type="match status" value="1"/>
</dbReference>
<dbReference type="Gene3D" id="2.120.10.30">
    <property type="entry name" value="TolB, C-terminal domain"/>
    <property type="match status" value="1"/>
</dbReference>
<dbReference type="InterPro" id="IPR009056">
    <property type="entry name" value="Cyt_c-like_dom"/>
</dbReference>
<evidence type="ECO:0000259" key="6">
    <source>
        <dbReference type="PROSITE" id="PS51007"/>
    </source>
</evidence>
<dbReference type="PANTHER" id="PTHR19328:SF75">
    <property type="entry name" value="ALDOSE SUGAR DEHYDROGENASE YLII"/>
    <property type="match status" value="1"/>
</dbReference>
<evidence type="ECO:0000256" key="4">
    <source>
        <dbReference type="PROSITE-ProRule" id="PRU00433"/>
    </source>
</evidence>
<comment type="caution">
    <text evidence="7">The sequence shown here is derived from an EMBL/GenBank/DDBJ whole genome shotgun (WGS) entry which is preliminary data.</text>
</comment>
<evidence type="ECO:0000313" key="7">
    <source>
        <dbReference type="EMBL" id="TDB65283.1"/>
    </source>
</evidence>
<dbReference type="EMBL" id="SMJU01000006">
    <property type="protein sequence ID" value="TDB65283.1"/>
    <property type="molecule type" value="Genomic_DNA"/>
</dbReference>
<keyword evidence="3 4" id="KW-0408">Iron</keyword>
<dbReference type="Pfam" id="PF07995">
    <property type="entry name" value="GSDH"/>
    <property type="match status" value="1"/>
</dbReference>
<reference evidence="7 8" key="1">
    <citation type="submission" date="2019-02" db="EMBL/GenBank/DDBJ databases">
        <title>Arundinibacter roseus gen. nov., sp. nov., a new member of the family Cytophagaceae.</title>
        <authorList>
            <person name="Szuroczki S."/>
            <person name="Khayer B."/>
            <person name="Sproer C."/>
            <person name="Toumi M."/>
            <person name="Szabo A."/>
            <person name="Felfoldi T."/>
            <person name="Schumann P."/>
            <person name="Toth E."/>
        </authorList>
    </citation>
    <scope>NUCLEOTIDE SEQUENCE [LARGE SCALE GENOMIC DNA]</scope>
    <source>
        <strain evidence="7 8">DMA-k-7a</strain>
    </source>
</reference>
<dbReference type="OrthoDB" id="9770043at2"/>
<dbReference type="AlphaFoldDB" id="A0A4R4KC85"/>
<dbReference type="InterPro" id="IPR011042">
    <property type="entry name" value="6-blade_b-propeller_TolB-like"/>
</dbReference>
<keyword evidence="2 4" id="KW-0479">Metal-binding</keyword>
<dbReference type="PANTHER" id="PTHR19328">
    <property type="entry name" value="HEDGEHOG-INTERACTING PROTEIN"/>
    <property type="match status" value="1"/>
</dbReference>
<evidence type="ECO:0000256" key="3">
    <source>
        <dbReference type="ARBA" id="ARBA00023004"/>
    </source>
</evidence>
<evidence type="ECO:0000256" key="5">
    <source>
        <dbReference type="SAM" id="SignalP"/>
    </source>
</evidence>
<dbReference type="RefSeq" id="WP_132117604.1">
    <property type="nucleotide sequence ID" value="NZ_SMJU01000006.1"/>
</dbReference>
<dbReference type="InterPro" id="IPR036909">
    <property type="entry name" value="Cyt_c-like_dom_sf"/>
</dbReference>
<organism evidence="7 8">
    <name type="scientific">Arundinibacter roseus</name>
    <dbReference type="NCBI Taxonomy" id="2070510"/>
    <lineage>
        <taxon>Bacteria</taxon>
        <taxon>Pseudomonadati</taxon>
        <taxon>Bacteroidota</taxon>
        <taxon>Cytophagia</taxon>
        <taxon>Cytophagales</taxon>
        <taxon>Spirosomataceae</taxon>
        <taxon>Arundinibacter</taxon>
    </lineage>
</organism>
<dbReference type="GO" id="GO:0009055">
    <property type="term" value="F:electron transfer activity"/>
    <property type="evidence" value="ECO:0007669"/>
    <property type="project" value="InterPro"/>
</dbReference>
<proteinExistence type="predicted"/>
<keyword evidence="8" id="KW-1185">Reference proteome</keyword>
<dbReference type="SUPFAM" id="SSF50952">
    <property type="entry name" value="Soluble quinoprotein glucose dehydrogenase"/>
    <property type="match status" value="1"/>
</dbReference>
<name>A0A4R4KC85_9BACT</name>
<feature type="chain" id="PRO_5021006602" evidence="5">
    <location>
        <begin position="25"/>
        <end position="580"/>
    </location>
</feature>
<dbReference type="Pfam" id="PF00034">
    <property type="entry name" value="Cytochrom_C"/>
    <property type="match status" value="1"/>
</dbReference>
<evidence type="ECO:0000256" key="1">
    <source>
        <dbReference type="ARBA" id="ARBA00022617"/>
    </source>
</evidence>
<dbReference type="InterPro" id="IPR011041">
    <property type="entry name" value="Quinoprot_gluc/sorb_DH_b-prop"/>
</dbReference>
<accession>A0A4R4KC85</accession>
<dbReference type="Gene3D" id="1.10.760.10">
    <property type="entry name" value="Cytochrome c-like domain"/>
    <property type="match status" value="1"/>
</dbReference>
<keyword evidence="5" id="KW-0732">Signal</keyword>
<protein>
    <submittedName>
        <fullName evidence="7">C-type cytochrome</fullName>
    </submittedName>
</protein>
<feature type="signal peptide" evidence="5">
    <location>
        <begin position="1"/>
        <end position="24"/>
    </location>
</feature>
<feature type="domain" description="Cytochrome c" evidence="6">
    <location>
        <begin position="38"/>
        <end position="129"/>
    </location>
</feature>